<dbReference type="PROSITE" id="PS51645">
    <property type="entry name" value="PHR_CRY_ALPHA_BETA"/>
    <property type="match status" value="1"/>
</dbReference>
<proteinExistence type="predicted"/>
<evidence type="ECO:0000259" key="5">
    <source>
        <dbReference type="PROSITE" id="PS51645"/>
    </source>
</evidence>
<feature type="domain" description="Photolyase/cryptochrome alpha/beta" evidence="5">
    <location>
        <begin position="14"/>
        <end position="149"/>
    </location>
</feature>
<dbReference type="Proteomes" id="UP001378242">
    <property type="component" value="Unassembled WGS sequence"/>
</dbReference>
<name>A0ABU9GD66_COBMA</name>
<comment type="caution">
    <text evidence="6">The sequence shown here is derived from an EMBL/GenBank/DDBJ whole genome shotgun (WGS) entry which is preliminary data.</text>
</comment>
<dbReference type="SUPFAM" id="SSF52425">
    <property type="entry name" value="Cryptochrome/photolyase, N-terminal domain"/>
    <property type="match status" value="1"/>
</dbReference>
<evidence type="ECO:0000256" key="4">
    <source>
        <dbReference type="ARBA" id="ARBA00022827"/>
    </source>
</evidence>
<dbReference type="InterPro" id="IPR005101">
    <property type="entry name" value="Cryptochr/Photolyase_FAD-bd"/>
</dbReference>
<evidence type="ECO:0000313" key="6">
    <source>
        <dbReference type="EMBL" id="MEL0615569.1"/>
    </source>
</evidence>
<comment type="cofactor">
    <cofactor evidence="1">
        <name>(6R)-5,10-methylene-5,6,7,8-tetrahydrofolate</name>
        <dbReference type="ChEBI" id="CHEBI:15636"/>
    </cofactor>
</comment>
<dbReference type="PANTHER" id="PTHR11455">
    <property type="entry name" value="CRYPTOCHROME"/>
    <property type="match status" value="1"/>
</dbReference>
<dbReference type="InterPro" id="IPR006050">
    <property type="entry name" value="DNA_photolyase_N"/>
</dbReference>
<reference evidence="6 7" key="1">
    <citation type="submission" date="2024-02" db="EMBL/GenBank/DDBJ databases">
        <title>Bacteria isolated from the canopy kelp, Nereocystis luetkeana.</title>
        <authorList>
            <person name="Pfister C.A."/>
            <person name="Younker I.T."/>
            <person name="Light S.H."/>
        </authorList>
    </citation>
    <scope>NUCLEOTIDE SEQUENCE [LARGE SCALE GENOMIC DNA]</scope>
    <source>
        <strain evidence="6 7">TI.5.07</strain>
    </source>
</reference>
<dbReference type="InterPro" id="IPR014729">
    <property type="entry name" value="Rossmann-like_a/b/a_fold"/>
</dbReference>
<dbReference type="Gene3D" id="1.25.40.80">
    <property type="match status" value="1"/>
</dbReference>
<dbReference type="Gene3D" id="3.40.50.620">
    <property type="entry name" value="HUPs"/>
    <property type="match status" value="1"/>
</dbReference>
<sequence>MREAISTNSGGPPETSLVWLRHDLRLEDNPVFALPSVRRPYQLLVMYVLDQRWLTPVEGLPRLGPARLRLLWQSLMNLRGMLLRRGSDLLVRVGDPVSEVLAQVRQHDVDCLEVSHSRTPDDAGNLQRLAAQLPASTRLHCHPREGLVLEPLDERDATQEPTALWTPPQVMESPAHGAKAMSLAAPELPASSRLSPALASCGAMSLRLDDAQWWTRHASRNPLQGLPCSLPPWPESASRGFPPLEAVCATASAWQPVGEIATLQGGEEPAREQLSSLVWSRPESEDAEVQAAWRLSAWLAQGCISPRRILQALAEHRREMGESLAAHQLMAVLLQREYWQRVLQAQPEESLMGWYGEALEKEAACDVAFQRWREGRTGDARVDRAMHRLTREGWLPWDERQHLARAWLAAGGDWRLGARWFEHCLLDFDAAVHWGEWRHLAGQPV</sequence>
<dbReference type="Pfam" id="PF03441">
    <property type="entry name" value="FAD_binding_7"/>
    <property type="match status" value="1"/>
</dbReference>
<dbReference type="InterPro" id="IPR036155">
    <property type="entry name" value="Crypto/Photolyase_N_sf"/>
</dbReference>
<evidence type="ECO:0000256" key="3">
    <source>
        <dbReference type="ARBA" id="ARBA00022630"/>
    </source>
</evidence>
<accession>A0ABU9GD66</accession>
<dbReference type="SUPFAM" id="SSF48173">
    <property type="entry name" value="Cryptochrome/photolyase FAD-binding domain"/>
    <property type="match status" value="1"/>
</dbReference>
<dbReference type="EMBL" id="JBAKAP010000002">
    <property type="protein sequence ID" value="MEL0615569.1"/>
    <property type="molecule type" value="Genomic_DNA"/>
</dbReference>
<keyword evidence="6" id="KW-0456">Lyase</keyword>
<dbReference type="RefSeq" id="WP_341541708.1">
    <property type="nucleotide sequence ID" value="NZ_JBAKAP010000002.1"/>
</dbReference>
<gene>
    <name evidence="6" type="ORF">V6243_01910</name>
</gene>
<dbReference type="GO" id="GO:0003904">
    <property type="term" value="F:deoxyribodipyrimidine photo-lyase activity"/>
    <property type="evidence" value="ECO:0007669"/>
    <property type="project" value="UniProtKB-EC"/>
</dbReference>
<organism evidence="6 7">
    <name type="scientific">Cobetia marina</name>
    <name type="common">Deleya marina</name>
    <dbReference type="NCBI Taxonomy" id="28258"/>
    <lineage>
        <taxon>Bacteria</taxon>
        <taxon>Pseudomonadati</taxon>
        <taxon>Pseudomonadota</taxon>
        <taxon>Gammaproteobacteria</taxon>
        <taxon>Oceanospirillales</taxon>
        <taxon>Halomonadaceae</taxon>
        <taxon>Cobetia</taxon>
    </lineage>
</organism>
<keyword evidence="4" id="KW-0274">FAD</keyword>
<dbReference type="InterPro" id="IPR002081">
    <property type="entry name" value="Cryptochrome/DNA_photolyase_1"/>
</dbReference>
<protein>
    <submittedName>
        <fullName evidence="6">Deoxyribodipyrimidine photo-lyase</fullName>
        <ecNumber evidence="6">4.1.99.3</ecNumber>
    </submittedName>
</protein>
<dbReference type="InterPro" id="IPR036134">
    <property type="entry name" value="Crypto/Photolyase_FAD-like_sf"/>
</dbReference>
<dbReference type="EC" id="4.1.99.3" evidence="6"/>
<dbReference type="Gene3D" id="1.10.579.10">
    <property type="entry name" value="DNA Cyclobutane Dipyrimidine Photolyase, subunit A, domain 3"/>
    <property type="match status" value="1"/>
</dbReference>
<keyword evidence="3" id="KW-0285">Flavoprotein</keyword>
<evidence type="ECO:0000256" key="1">
    <source>
        <dbReference type="ARBA" id="ARBA00001932"/>
    </source>
</evidence>
<comment type="cofactor">
    <cofactor evidence="2">
        <name>FAD</name>
        <dbReference type="ChEBI" id="CHEBI:57692"/>
    </cofactor>
</comment>
<evidence type="ECO:0000313" key="7">
    <source>
        <dbReference type="Proteomes" id="UP001378242"/>
    </source>
</evidence>
<keyword evidence="7" id="KW-1185">Reference proteome</keyword>
<dbReference type="Pfam" id="PF00875">
    <property type="entry name" value="DNA_photolyase"/>
    <property type="match status" value="1"/>
</dbReference>
<evidence type="ECO:0000256" key="2">
    <source>
        <dbReference type="ARBA" id="ARBA00001974"/>
    </source>
</evidence>